<dbReference type="GO" id="GO:0006672">
    <property type="term" value="P:ceramide metabolic process"/>
    <property type="evidence" value="ECO:0007669"/>
    <property type="project" value="InterPro"/>
</dbReference>
<proteinExistence type="inferred from homology"/>
<comment type="cofactor">
    <cofactor evidence="8">
        <name>Zn(2+)</name>
        <dbReference type="ChEBI" id="CHEBI:29105"/>
    </cofactor>
</comment>
<sequence>MAEIQESIEQQYYWGVPDSPIDWCENNYEISPFICEFYNTFSSFIISFFALYGIYLLTSISMSRDEYTTQHIKIVKQVGIRAKVLLSYSSLAVVGVGSAFYHATLLYKNQLFDEFPMIVTASLFIYCLLTMEPVSKSDSKYYQIFRWLLPYALVTYFLIVSTTIFIIRNVPTILQVSFGVLIVSNVIISTLHVRGLNQDYSVSNQKKLLTYCTVSMLIAYFSWLAERKLCNEYGYVIPGLQLHAVWHALTGLAGFYWVQFYICSILEKNQYKTNIIWNWGVASINGYFKSS</sequence>
<feature type="binding site" evidence="7">
    <location>
        <position position="23"/>
    </location>
    <ligand>
        <name>Ca(2+)</name>
        <dbReference type="ChEBI" id="CHEBI:29108"/>
    </ligand>
</feature>
<dbReference type="Proteomes" id="UP000695562">
    <property type="component" value="Unassembled WGS sequence"/>
</dbReference>
<organism evidence="10 11">
    <name type="scientific">Polysphondylium violaceum</name>
    <dbReference type="NCBI Taxonomy" id="133409"/>
    <lineage>
        <taxon>Eukaryota</taxon>
        <taxon>Amoebozoa</taxon>
        <taxon>Evosea</taxon>
        <taxon>Eumycetozoa</taxon>
        <taxon>Dictyostelia</taxon>
        <taxon>Dictyosteliales</taxon>
        <taxon>Dictyosteliaceae</taxon>
        <taxon>Polysphondylium</taxon>
    </lineage>
</organism>
<feature type="binding site" evidence="7">
    <location>
        <position position="25"/>
    </location>
    <ligand>
        <name>Ca(2+)</name>
        <dbReference type="ChEBI" id="CHEBI:29108"/>
    </ligand>
</feature>
<comment type="caution">
    <text evidence="10">The sequence shown here is derived from an EMBL/GenBank/DDBJ whole genome shotgun (WGS) entry which is preliminary data.</text>
</comment>
<dbReference type="OrthoDB" id="15687at2759"/>
<dbReference type="GO" id="GO:0016811">
    <property type="term" value="F:hydrolase activity, acting on carbon-nitrogen (but not peptide) bonds, in linear amides"/>
    <property type="evidence" value="ECO:0007669"/>
    <property type="project" value="InterPro"/>
</dbReference>
<dbReference type="EMBL" id="AJWJ01000043">
    <property type="protein sequence ID" value="KAF2076952.1"/>
    <property type="molecule type" value="Genomic_DNA"/>
</dbReference>
<feature type="binding site" evidence="7">
    <location>
        <position position="22"/>
    </location>
    <ligand>
        <name>Ca(2+)</name>
        <dbReference type="ChEBI" id="CHEBI:29108"/>
    </ligand>
</feature>
<gene>
    <name evidence="10" type="ORF">CYY_001728</name>
</gene>
<evidence type="ECO:0000313" key="11">
    <source>
        <dbReference type="Proteomes" id="UP000695562"/>
    </source>
</evidence>
<evidence type="ECO:0000256" key="5">
    <source>
        <dbReference type="ARBA" id="ARBA00022989"/>
    </source>
</evidence>
<dbReference type="PANTHER" id="PTHR46187:SF2">
    <property type="entry name" value="ALKALINE CERAMIDASE DCD3B-RELATED"/>
    <property type="match status" value="1"/>
</dbReference>
<feature type="binding site" evidence="8">
    <location>
        <position position="247"/>
    </location>
    <ligand>
        <name>Zn(2+)</name>
        <dbReference type="ChEBI" id="CHEBI:29105"/>
        <note>catalytic</note>
    </ligand>
</feature>
<feature type="transmembrane region" description="Helical" evidence="9">
    <location>
        <begin position="115"/>
        <end position="135"/>
    </location>
</feature>
<keyword evidence="5 9" id="KW-1133">Transmembrane helix</keyword>
<name>A0A8J4V7L3_9MYCE</name>
<keyword evidence="8" id="KW-0862">Zinc</keyword>
<evidence type="ECO:0000256" key="7">
    <source>
        <dbReference type="PIRSR" id="PIRSR608901-1"/>
    </source>
</evidence>
<evidence type="ECO:0000313" key="10">
    <source>
        <dbReference type="EMBL" id="KAF2076952.1"/>
    </source>
</evidence>
<comment type="similarity">
    <text evidence="2">Belongs to the alkaline ceramidase family.</text>
</comment>
<evidence type="ECO:0000256" key="8">
    <source>
        <dbReference type="PIRSR" id="PIRSR608901-2"/>
    </source>
</evidence>
<evidence type="ECO:0000256" key="1">
    <source>
        <dbReference type="ARBA" id="ARBA00004141"/>
    </source>
</evidence>
<dbReference type="AlphaFoldDB" id="A0A8J4V7L3"/>
<protein>
    <recommendedName>
        <fullName evidence="12">Alkaline dihydroceramidase</fullName>
    </recommendedName>
</protein>
<comment type="subcellular location">
    <subcellularLocation>
        <location evidence="1">Membrane</location>
        <topology evidence="1">Multi-pass membrane protein</topology>
    </subcellularLocation>
</comment>
<evidence type="ECO:0000256" key="2">
    <source>
        <dbReference type="ARBA" id="ARBA00009780"/>
    </source>
</evidence>
<keyword evidence="3 9" id="KW-0812">Transmembrane</keyword>
<feature type="binding site" evidence="8">
    <location>
        <position position="102"/>
    </location>
    <ligand>
        <name>Zn(2+)</name>
        <dbReference type="ChEBI" id="CHEBI:29105"/>
        <note>catalytic</note>
    </ligand>
</feature>
<feature type="binding site" evidence="7">
    <location>
        <position position="27"/>
    </location>
    <ligand>
        <name>Ca(2+)</name>
        <dbReference type="ChEBI" id="CHEBI:29108"/>
    </ligand>
</feature>
<evidence type="ECO:0008006" key="12">
    <source>
        <dbReference type="Google" id="ProtNLM"/>
    </source>
</evidence>
<feature type="transmembrane region" description="Helical" evidence="9">
    <location>
        <begin position="208"/>
        <end position="225"/>
    </location>
</feature>
<keyword evidence="4" id="KW-0378">Hydrolase</keyword>
<dbReference type="PANTHER" id="PTHR46187">
    <property type="entry name" value="ALKALINE CERAMIDASE 3"/>
    <property type="match status" value="1"/>
</dbReference>
<dbReference type="GO" id="GO:0005789">
    <property type="term" value="C:endoplasmic reticulum membrane"/>
    <property type="evidence" value="ECO:0007669"/>
    <property type="project" value="TreeGrafter"/>
</dbReference>
<feature type="transmembrane region" description="Helical" evidence="9">
    <location>
        <begin position="41"/>
        <end position="63"/>
    </location>
</feature>
<feature type="transmembrane region" description="Helical" evidence="9">
    <location>
        <begin position="245"/>
        <end position="266"/>
    </location>
</feature>
<dbReference type="Pfam" id="PF05875">
    <property type="entry name" value="Ceramidase"/>
    <property type="match status" value="1"/>
</dbReference>
<keyword evidence="6 9" id="KW-0472">Membrane</keyword>
<reference evidence="10" key="1">
    <citation type="submission" date="2020-01" db="EMBL/GenBank/DDBJ databases">
        <title>Development of genomics and gene disruption for Polysphondylium violaceum indicates a role for the polyketide synthase stlB in stalk morphogenesis.</title>
        <authorList>
            <person name="Narita B."/>
            <person name="Kawabe Y."/>
            <person name="Kin K."/>
            <person name="Saito T."/>
            <person name="Gibbs R."/>
            <person name="Kuspa A."/>
            <person name="Muzny D."/>
            <person name="Queller D."/>
            <person name="Richards S."/>
            <person name="Strassman J."/>
            <person name="Sucgang R."/>
            <person name="Worley K."/>
            <person name="Schaap P."/>
        </authorList>
    </citation>
    <scope>NUCLEOTIDE SEQUENCE</scope>
    <source>
        <strain evidence="10">QSvi11</strain>
    </source>
</reference>
<feature type="transmembrane region" description="Helical" evidence="9">
    <location>
        <begin position="173"/>
        <end position="196"/>
    </location>
</feature>
<dbReference type="GO" id="GO:0046872">
    <property type="term" value="F:metal ion binding"/>
    <property type="evidence" value="ECO:0007669"/>
    <property type="project" value="UniProtKB-KW"/>
</dbReference>
<feature type="transmembrane region" description="Helical" evidence="9">
    <location>
        <begin position="147"/>
        <end position="167"/>
    </location>
</feature>
<feature type="transmembrane region" description="Helical" evidence="9">
    <location>
        <begin position="84"/>
        <end position="103"/>
    </location>
</feature>
<evidence type="ECO:0000256" key="9">
    <source>
        <dbReference type="SAM" id="Phobius"/>
    </source>
</evidence>
<dbReference type="InterPro" id="IPR008901">
    <property type="entry name" value="ACER"/>
</dbReference>
<feature type="binding site" evidence="7">
    <location>
        <position position="36"/>
    </location>
    <ligand>
        <name>Ca(2+)</name>
        <dbReference type="ChEBI" id="CHEBI:29108"/>
    </ligand>
</feature>
<evidence type="ECO:0000256" key="3">
    <source>
        <dbReference type="ARBA" id="ARBA00022692"/>
    </source>
</evidence>
<keyword evidence="7" id="KW-0106">Calcium</keyword>
<evidence type="ECO:0000256" key="4">
    <source>
        <dbReference type="ARBA" id="ARBA00022801"/>
    </source>
</evidence>
<keyword evidence="11" id="KW-1185">Reference proteome</keyword>
<evidence type="ECO:0000256" key="6">
    <source>
        <dbReference type="ARBA" id="ARBA00023136"/>
    </source>
</evidence>
<accession>A0A8J4V7L3</accession>
<feature type="binding site" evidence="8">
    <location>
        <position position="243"/>
    </location>
    <ligand>
        <name>Zn(2+)</name>
        <dbReference type="ChEBI" id="CHEBI:29105"/>
        <note>catalytic</note>
    </ligand>
</feature>
<keyword evidence="7" id="KW-0479">Metal-binding</keyword>